<comment type="caution">
    <text evidence="11">The sequence shown here is derived from an EMBL/GenBank/DDBJ whole genome shotgun (WGS) entry which is preliminary data.</text>
</comment>
<evidence type="ECO:0000256" key="10">
    <source>
        <dbReference type="HAMAP-Rule" id="MF_00239"/>
    </source>
</evidence>
<dbReference type="Proteomes" id="UP001596395">
    <property type="component" value="Unassembled WGS sequence"/>
</dbReference>
<feature type="binding site" evidence="10">
    <location>
        <begin position="7"/>
        <end position="15"/>
    </location>
    <ligand>
        <name>ATP</name>
        <dbReference type="ChEBI" id="CHEBI:30616"/>
    </ligand>
</feature>
<dbReference type="GO" id="GO:0005524">
    <property type="term" value="F:ATP binding"/>
    <property type="evidence" value="ECO:0007669"/>
    <property type="project" value="UniProtKB-UniRule"/>
</dbReference>
<evidence type="ECO:0000313" key="12">
    <source>
        <dbReference type="Proteomes" id="UP001596395"/>
    </source>
</evidence>
<evidence type="ECO:0000256" key="2">
    <source>
        <dbReference type="ARBA" id="ARBA00011005"/>
    </source>
</evidence>
<dbReference type="RefSeq" id="WP_336352372.1">
    <property type="nucleotide sequence ID" value="NZ_JAZAQL010000006.1"/>
</dbReference>
<dbReference type="GO" id="GO:0006220">
    <property type="term" value="P:pyrimidine nucleotide metabolic process"/>
    <property type="evidence" value="ECO:0007669"/>
    <property type="project" value="UniProtKB-UniRule"/>
</dbReference>
<dbReference type="InterPro" id="IPR027417">
    <property type="entry name" value="P-loop_NTPase"/>
</dbReference>
<keyword evidence="4 10" id="KW-0808">Transferase</keyword>
<sequence length="195" mass="21530">MLITVSGPPGSGKSTAAPALADAFDLEHISGGDIFRDLADERGYTPLEFNKLAEENDQIDRDLDARLQKIAREREDVVLESRLAGWLAGDHADFRFWLDAPVSVRGARIADREGKDPEAAAEETAARESSEAKRYMEYYGIDIEDRSIYDLSMNTARWGEDAMVDLLVDAVEAYDQTADEGMEPVDLTVDLAVEG</sequence>
<keyword evidence="3 10" id="KW-0963">Cytoplasm</keyword>
<comment type="similarity">
    <text evidence="2 10">Belongs to the cytidylate kinase family. Type 2 subfamily.</text>
</comment>
<dbReference type="Pfam" id="PF13189">
    <property type="entry name" value="Cytidylate_kin2"/>
    <property type="match status" value="1"/>
</dbReference>
<dbReference type="HAMAP" id="MF_00239">
    <property type="entry name" value="Cytidyl_kinase_type2"/>
    <property type="match status" value="1"/>
</dbReference>
<dbReference type="GO" id="GO:0005737">
    <property type="term" value="C:cytoplasm"/>
    <property type="evidence" value="ECO:0007669"/>
    <property type="project" value="UniProtKB-SubCell"/>
</dbReference>
<dbReference type="EC" id="2.7.4.25" evidence="10"/>
<dbReference type="GO" id="GO:0016301">
    <property type="term" value="F:kinase activity"/>
    <property type="evidence" value="ECO:0007669"/>
    <property type="project" value="UniProtKB-KW"/>
</dbReference>
<dbReference type="NCBIfam" id="TIGR02173">
    <property type="entry name" value="cyt_kin_arch"/>
    <property type="match status" value="1"/>
</dbReference>
<accession>A0ABD5VMJ7</accession>
<reference evidence="11 12" key="1">
    <citation type="journal article" date="2019" name="Int. J. Syst. Evol. Microbiol.">
        <title>The Global Catalogue of Microorganisms (GCM) 10K type strain sequencing project: providing services to taxonomists for standard genome sequencing and annotation.</title>
        <authorList>
            <consortium name="The Broad Institute Genomics Platform"/>
            <consortium name="The Broad Institute Genome Sequencing Center for Infectious Disease"/>
            <person name="Wu L."/>
            <person name="Ma J."/>
        </authorList>
    </citation>
    <scope>NUCLEOTIDE SEQUENCE [LARGE SCALE GENOMIC DNA]</scope>
    <source>
        <strain evidence="11 12">GX26</strain>
    </source>
</reference>
<evidence type="ECO:0000256" key="5">
    <source>
        <dbReference type="ARBA" id="ARBA00022741"/>
    </source>
</evidence>
<dbReference type="Gene3D" id="3.40.50.300">
    <property type="entry name" value="P-loop containing nucleotide triphosphate hydrolases"/>
    <property type="match status" value="1"/>
</dbReference>
<evidence type="ECO:0000313" key="11">
    <source>
        <dbReference type="EMBL" id="MFC6955445.1"/>
    </source>
</evidence>
<name>A0ABD5VMJ7_9EURY</name>
<comment type="catalytic activity">
    <reaction evidence="9 10">
        <text>CMP + ATP = CDP + ADP</text>
        <dbReference type="Rhea" id="RHEA:11600"/>
        <dbReference type="ChEBI" id="CHEBI:30616"/>
        <dbReference type="ChEBI" id="CHEBI:58069"/>
        <dbReference type="ChEBI" id="CHEBI:60377"/>
        <dbReference type="ChEBI" id="CHEBI:456216"/>
        <dbReference type="EC" id="2.7.4.25"/>
    </reaction>
</comment>
<evidence type="ECO:0000256" key="3">
    <source>
        <dbReference type="ARBA" id="ARBA00022490"/>
    </source>
</evidence>
<gene>
    <name evidence="10 11" type="primary">cmk</name>
    <name evidence="11" type="ORF">ACFQGB_21495</name>
</gene>
<dbReference type="AlphaFoldDB" id="A0ABD5VMJ7"/>
<keyword evidence="12" id="KW-1185">Reference proteome</keyword>
<dbReference type="CDD" id="cd02020">
    <property type="entry name" value="CMPK"/>
    <property type="match status" value="1"/>
</dbReference>
<dbReference type="InterPro" id="IPR011994">
    <property type="entry name" value="Cytidylate_kinase_dom"/>
</dbReference>
<evidence type="ECO:0000256" key="1">
    <source>
        <dbReference type="ARBA" id="ARBA00004496"/>
    </source>
</evidence>
<keyword evidence="7 10" id="KW-0067">ATP-binding</keyword>
<comment type="subcellular location">
    <subcellularLocation>
        <location evidence="1 10">Cytoplasm</location>
    </subcellularLocation>
</comment>
<evidence type="ECO:0000256" key="9">
    <source>
        <dbReference type="ARBA" id="ARBA00048478"/>
    </source>
</evidence>
<dbReference type="InterPro" id="IPR011892">
    <property type="entry name" value="Cyt_kin_arch"/>
</dbReference>
<evidence type="ECO:0000256" key="7">
    <source>
        <dbReference type="ARBA" id="ARBA00022840"/>
    </source>
</evidence>
<dbReference type="EMBL" id="JBHSXN010000006">
    <property type="protein sequence ID" value="MFC6955445.1"/>
    <property type="molecule type" value="Genomic_DNA"/>
</dbReference>
<evidence type="ECO:0000256" key="6">
    <source>
        <dbReference type="ARBA" id="ARBA00022777"/>
    </source>
</evidence>
<proteinExistence type="inferred from homology"/>
<organism evidence="11 12">
    <name type="scientific">Halorubellus litoreus</name>
    <dbReference type="NCBI Taxonomy" id="755308"/>
    <lineage>
        <taxon>Archaea</taxon>
        <taxon>Methanobacteriati</taxon>
        <taxon>Methanobacteriota</taxon>
        <taxon>Stenosarchaea group</taxon>
        <taxon>Halobacteria</taxon>
        <taxon>Halobacteriales</taxon>
        <taxon>Halorubellaceae</taxon>
        <taxon>Halorubellus</taxon>
    </lineage>
</organism>
<dbReference type="SUPFAM" id="SSF52540">
    <property type="entry name" value="P-loop containing nucleoside triphosphate hydrolases"/>
    <property type="match status" value="1"/>
</dbReference>
<evidence type="ECO:0000256" key="4">
    <source>
        <dbReference type="ARBA" id="ARBA00022679"/>
    </source>
</evidence>
<keyword evidence="5 10" id="KW-0547">Nucleotide-binding</keyword>
<comment type="catalytic activity">
    <reaction evidence="8 10">
        <text>dCMP + ATP = dCDP + ADP</text>
        <dbReference type="Rhea" id="RHEA:25094"/>
        <dbReference type="ChEBI" id="CHEBI:30616"/>
        <dbReference type="ChEBI" id="CHEBI:57566"/>
        <dbReference type="ChEBI" id="CHEBI:58593"/>
        <dbReference type="ChEBI" id="CHEBI:456216"/>
        <dbReference type="EC" id="2.7.4.25"/>
    </reaction>
</comment>
<evidence type="ECO:0000256" key="8">
    <source>
        <dbReference type="ARBA" id="ARBA00047615"/>
    </source>
</evidence>
<keyword evidence="6 10" id="KW-0418">Kinase</keyword>
<protein>
    <recommendedName>
        <fullName evidence="10">Cytidylate kinase</fullName>
        <shortName evidence="10">CK</shortName>
        <ecNumber evidence="10">2.7.4.25</ecNumber>
    </recommendedName>
    <alternativeName>
        <fullName evidence="10">Cytidine monophosphate kinase</fullName>
        <shortName evidence="10">CMP kinase</shortName>
    </alternativeName>
</protein>